<feature type="transmembrane region" description="Helical" evidence="1">
    <location>
        <begin position="174"/>
        <end position="196"/>
    </location>
</feature>
<feature type="transmembrane region" description="Helical" evidence="1">
    <location>
        <begin position="138"/>
        <end position="154"/>
    </location>
</feature>
<dbReference type="EMBL" id="WHJG01000006">
    <property type="protein sequence ID" value="NHZ79382.1"/>
    <property type="molecule type" value="Genomic_DNA"/>
</dbReference>
<keyword evidence="1" id="KW-1133">Transmembrane helix</keyword>
<reference evidence="2 3" key="1">
    <citation type="submission" date="2019-10" db="EMBL/GenBank/DDBJ databases">
        <title>Taxonomy of Antarctic Massilia spp.: description of Massilia rubra sp. nov., Massilia aquatica sp. nov., Massilia mucilaginosa sp. nov., Massilia frigida sp. nov. isolated from streams, lakes and regoliths.</title>
        <authorList>
            <person name="Holochova P."/>
            <person name="Sedlacek I."/>
            <person name="Kralova S."/>
            <person name="Maslanova I."/>
            <person name="Busse H.-J."/>
            <person name="Stankova E."/>
            <person name="Vrbovska V."/>
            <person name="Kovarovic V."/>
            <person name="Bartak M."/>
            <person name="Svec P."/>
            <person name="Pantucek R."/>
        </authorList>
    </citation>
    <scope>NUCLEOTIDE SEQUENCE [LARGE SCALE GENOMIC DNA]</scope>
    <source>
        <strain evidence="2 3">CCM 8695</strain>
    </source>
</reference>
<gene>
    <name evidence="2" type="ORF">F2P44_08845</name>
</gene>
<dbReference type="Proteomes" id="UP000621455">
    <property type="component" value="Unassembled WGS sequence"/>
</dbReference>
<keyword evidence="1" id="KW-0472">Membrane</keyword>
<evidence type="ECO:0000313" key="3">
    <source>
        <dbReference type="Proteomes" id="UP000621455"/>
    </source>
</evidence>
<dbReference type="CDD" id="cd05709">
    <property type="entry name" value="S2P-M50"/>
    <property type="match status" value="1"/>
</dbReference>
<evidence type="ECO:0008006" key="4">
    <source>
        <dbReference type="Google" id="ProtNLM"/>
    </source>
</evidence>
<dbReference type="RefSeq" id="WP_167086323.1">
    <property type="nucleotide sequence ID" value="NZ_WHJG01000006.1"/>
</dbReference>
<evidence type="ECO:0000313" key="2">
    <source>
        <dbReference type="EMBL" id="NHZ79382.1"/>
    </source>
</evidence>
<protein>
    <recommendedName>
        <fullName evidence="4">Peptidase M50</fullName>
    </recommendedName>
</protein>
<organism evidence="2 3">
    <name type="scientific">Massilia frigida</name>
    <dbReference type="NCBI Taxonomy" id="2609281"/>
    <lineage>
        <taxon>Bacteria</taxon>
        <taxon>Pseudomonadati</taxon>
        <taxon>Pseudomonadota</taxon>
        <taxon>Betaproteobacteria</taxon>
        <taxon>Burkholderiales</taxon>
        <taxon>Oxalobacteraceae</taxon>
        <taxon>Telluria group</taxon>
        <taxon>Massilia</taxon>
    </lineage>
</organism>
<evidence type="ECO:0000256" key="1">
    <source>
        <dbReference type="SAM" id="Phobius"/>
    </source>
</evidence>
<proteinExistence type="predicted"/>
<feature type="transmembrane region" description="Helical" evidence="1">
    <location>
        <begin position="345"/>
        <end position="368"/>
    </location>
</feature>
<feature type="transmembrane region" description="Helical" evidence="1">
    <location>
        <begin position="270"/>
        <end position="291"/>
    </location>
</feature>
<keyword evidence="3" id="KW-1185">Reference proteome</keyword>
<accession>A0ABX0N242</accession>
<sequence length="382" mass="41711">MQVNEESASAQHRPRALPGFLASPYGDQSRYLVKDANLTHYMLTNALGVRVLELANGERTLAEIATSLSGGSPVRLKPQRLTAFLDEGARLCLIDPASWPTPATGKAQGEPQSFIQIDAALAWLDTYRVWWLNPGTKLAALALTAAGIVQLFLYPRDGGLLAPLQMITFTPADAMLLLLPLIAIVEIALHELAHALACHLYGARTRGFAFKLMWGIVPSIITDTLDAHSIANKYQRMFVSFAGPMVNLVSFGIVMTLYHALDPTSVAARMLLAYSGFQLAIIAVTLNPFLLSMDGYWIAADYLEQPNLRKLAMAHLRDGLSRLPGLGRWRKRASATHSARAAVGYALYAAVALCWTGLVVACFGYELVRLLWSALQHLPWGS</sequence>
<comment type="caution">
    <text evidence="2">The sequence shown here is derived from an EMBL/GenBank/DDBJ whole genome shotgun (WGS) entry which is preliminary data.</text>
</comment>
<feature type="transmembrane region" description="Helical" evidence="1">
    <location>
        <begin position="237"/>
        <end position="258"/>
    </location>
</feature>
<keyword evidence="1" id="KW-0812">Transmembrane</keyword>
<name>A0ABX0N242_9BURK</name>